<dbReference type="InterPro" id="IPR009743">
    <property type="entry name" value="Hs1pro-1_C"/>
</dbReference>
<dbReference type="PANTHER" id="PTHR34795:SF2">
    <property type="entry name" value="NEMATODE RESISTANCE HSPRO2-LIKE PROTEIN"/>
    <property type="match status" value="1"/>
</dbReference>
<name>A0A445E2Z4_ARAHY</name>
<dbReference type="Proteomes" id="UP000289738">
    <property type="component" value="Chromosome A03"/>
</dbReference>
<accession>A0A445E2Z4</accession>
<dbReference type="STRING" id="3818.A0A445E2Z4"/>
<evidence type="ECO:0000313" key="2">
    <source>
        <dbReference type="EMBL" id="RYR69816.1"/>
    </source>
</evidence>
<gene>
    <name evidence="2" type="ORF">Ahy_A03g016360</name>
</gene>
<keyword evidence="3" id="KW-1185">Reference proteome</keyword>
<protein>
    <recommendedName>
        <fullName evidence="1">Hs1pro-1 C-terminal domain-containing protein</fullName>
    </recommendedName>
</protein>
<comment type="caution">
    <text evidence="2">The sequence shown here is derived from an EMBL/GenBank/DDBJ whole genome shotgun (WGS) entry which is preliminary data.</text>
</comment>
<dbReference type="EMBL" id="SDMP01000003">
    <property type="protein sequence ID" value="RYR69816.1"/>
    <property type="molecule type" value="Genomic_DNA"/>
</dbReference>
<dbReference type="InterPro" id="IPR038759">
    <property type="entry name" value="HSPRO1/HSPRO2"/>
</dbReference>
<dbReference type="PANTHER" id="PTHR34795">
    <property type="entry name" value="NEMATODE RESISTANCE PROTEIN-LIKE HSPRO1"/>
    <property type="match status" value="1"/>
</dbReference>
<proteinExistence type="predicted"/>
<organism evidence="2 3">
    <name type="scientific">Arachis hypogaea</name>
    <name type="common">Peanut</name>
    <dbReference type="NCBI Taxonomy" id="3818"/>
    <lineage>
        <taxon>Eukaryota</taxon>
        <taxon>Viridiplantae</taxon>
        <taxon>Streptophyta</taxon>
        <taxon>Embryophyta</taxon>
        <taxon>Tracheophyta</taxon>
        <taxon>Spermatophyta</taxon>
        <taxon>Magnoliopsida</taxon>
        <taxon>eudicotyledons</taxon>
        <taxon>Gunneridae</taxon>
        <taxon>Pentapetalae</taxon>
        <taxon>rosids</taxon>
        <taxon>fabids</taxon>
        <taxon>Fabales</taxon>
        <taxon>Fabaceae</taxon>
        <taxon>Papilionoideae</taxon>
        <taxon>50 kb inversion clade</taxon>
        <taxon>dalbergioids sensu lato</taxon>
        <taxon>Dalbergieae</taxon>
        <taxon>Pterocarpus clade</taxon>
        <taxon>Arachis</taxon>
    </lineage>
</organism>
<sequence>MWSPSHAPRACCSSVVESVEGRRFEKAARECYAVEQIWKLLTEIEELHLLMDPNDLMKLKKQIEIRCFGDTAAFCFWSKELVEVTKMRKEIKRMVSEILEVKVDPKEGPGIMEAAIRVYAEKKEIMVEVLQAMQGIEAVMKIEILLRSQAGCGGGDGECGGWQEPSWFRRLADRRGVGRGGEAKRT</sequence>
<feature type="domain" description="Hs1pro-1 C-terminal" evidence="1">
    <location>
        <begin position="11"/>
        <end position="141"/>
    </location>
</feature>
<reference evidence="2 3" key="1">
    <citation type="submission" date="2019-01" db="EMBL/GenBank/DDBJ databases">
        <title>Sequencing of cultivated peanut Arachis hypogaea provides insights into genome evolution and oil improvement.</title>
        <authorList>
            <person name="Chen X."/>
        </authorList>
    </citation>
    <scope>NUCLEOTIDE SEQUENCE [LARGE SCALE GENOMIC DNA]</scope>
    <source>
        <strain evidence="3">cv. Fuhuasheng</strain>
        <tissue evidence="2">Leaves</tissue>
    </source>
</reference>
<dbReference type="Pfam" id="PF07014">
    <property type="entry name" value="Hs1pro-1_C"/>
    <property type="match status" value="1"/>
</dbReference>
<dbReference type="AlphaFoldDB" id="A0A445E2Z4"/>
<evidence type="ECO:0000313" key="3">
    <source>
        <dbReference type="Proteomes" id="UP000289738"/>
    </source>
</evidence>
<evidence type="ECO:0000259" key="1">
    <source>
        <dbReference type="Pfam" id="PF07014"/>
    </source>
</evidence>